<sequence length="439" mass="48751">MMELVPDFGEGSLSATATLTVRNPSRRPVPEIPVLLYRLLKVTSIRDAGGVMSYRQHVVALEDEPRQQVNAVTIRPSRPIPPGGVATFTLVYQGYLAGYEETGSLYIRDRIAPSFTILRTDAIAYPMIGVPSRRANHAAGFPEFDYRVGITVPDSLTVANGGRLIHRRSEGGRMTWTYGNLAPAWRMDFAIAPYRTRETPRGWIFHFPQDSAGAVQVAEAVDQSLRLFTRWFGPPLGPAGFSVIEVPDGWGSQRDVTAILQTASAFRDPERLHEVYHEVSHAWHVKSLEPASPRLEEGLASHLEVLASDSLLGGSRAAERIEATVGWLRTLLERKPEFQGIAMKDFGRRNVTDLSYSAGSVMFAILHRLVGEAAFREIVGGYHRRYHATGGTTTQFVAHASEVSPVNLTRFFDDWIESGAWSRHVLAGDSLDALVRRYR</sequence>
<organism evidence="2">
    <name type="scientific">Eiseniibacteriota bacterium</name>
    <dbReference type="NCBI Taxonomy" id="2212470"/>
    <lineage>
        <taxon>Bacteria</taxon>
        <taxon>Candidatus Eiseniibacteriota</taxon>
    </lineage>
</organism>
<protein>
    <recommendedName>
        <fullName evidence="1">Peptidase M1 membrane alanine aminopeptidase domain-containing protein</fullName>
    </recommendedName>
</protein>
<dbReference type="AlphaFoldDB" id="A0A832ML41"/>
<proteinExistence type="predicted"/>
<dbReference type="GO" id="GO:0008270">
    <property type="term" value="F:zinc ion binding"/>
    <property type="evidence" value="ECO:0007669"/>
    <property type="project" value="InterPro"/>
</dbReference>
<reference evidence="2" key="1">
    <citation type="journal article" date="2020" name="mSystems">
        <title>Genome- and Community-Level Interaction Insights into Carbon Utilization and Element Cycling Functions of Hydrothermarchaeota in Hydrothermal Sediment.</title>
        <authorList>
            <person name="Zhou Z."/>
            <person name="Liu Y."/>
            <person name="Xu W."/>
            <person name="Pan J."/>
            <person name="Luo Z.H."/>
            <person name="Li M."/>
        </authorList>
    </citation>
    <scope>NUCLEOTIDE SEQUENCE [LARGE SCALE GENOMIC DNA]</scope>
    <source>
        <strain evidence="2">SpSt-381</strain>
    </source>
</reference>
<evidence type="ECO:0000259" key="1">
    <source>
        <dbReference type="Pfam" id="PF01433"/>
    </source>
</evidence>
<dbReference type="InterPro" id="IPR027268">
    <property type="entry name" value="Peptidase_M4/M1_CTD_sf"/>
</dbReference>
<dbReference type="Gene3D" id="1.10.390.10">
    <property type="entry name" value="Neutral Protease Domain 2"/>
    <property type="match status" value="1"/>
</dbReference>
<dbReference type="EMBL" id="DSQF01000005">
    <property type="protein sequence ID" value="HGZ42516.1"/>
    <property type="molecule type" value="Genomic_DNA"/>
</dbReference>
<gene>
    <name evidence="2" type="ORF">ENR23_03640</name>
</gene>
<dbReference type="SUPFAM" id="SSF55486">
    <property type="entry name" value="Metalloproteases ('zincins'), catalytic domain"/>
    <property type="match status" value="1"/>
</dbReference>
<feature type="domain" description="Peptidase M1 membrane alanine aminopeptidase" evidence="1">
    <location>
        <begin position="275"/>
        <end position="415"/>
    </location>
</feature>
<dbReference type="Pfam" id="PF01433">
    <property type="entry name" value="Peptidase_M1"/>
    <property type="match status" value="1"/>
</dbReference>
<evidence type="ECO:0000313" key="2">
    <source>
        <dbReference type="EMBL" id="HGZ42516.1"/>
    </source>
</evidence>
<accession>A0A832ML41</accession>
<dbReference type="GO" id="GO:0008237">
    <property type="term" value="F:metallopeptidase activity"/>
    <property type="evidence" value="ECO:0007669"/>
    <property type="project" value="InterPro"/>
</dbReference>
<comment type="caution">
    <text evidence="2">The sequence shown here is derived from an EMBL/GenBank/DDBJ whole genome shotgun (WGS) entry which is preliminary data.</text>
</comment>
<dbReference type="InterPro" id="IPR014782">
    <property type="entry name" value="Peptidase_M1_dom"/>
</dbReference>
<name>A0A832ML41_UNCEI</name>